<dbReference type="Proteomes" id="UP000594262">
    <property type="component" value="Unplaced"/>
</dbReference>
<dbReference type="PANTHER" id="PTHR23220:SF122">
    <property type="entry name" value="INTEGRIN ALPHA-PS1"/>
    <property type="match status" value="1"/>
</dbReference>
<dbReference type="PROSITE" id="PS51470">
    <property type="entry name" value="FG_GAP"/>
    <property type="match status" value="2"/>
</dbReference>
<organism evidence="17 18">
    <name type="scientific">Clytia hemisphaerica</name>
    <dbReference type="NCBI Taxonomy" id="252671"/>
    <lineage>
        <taxon>Eukaryota</taxon>
        <taxon>Metazoa</taxon>
        <taxon>Cnidaria</taxon>
        <taxon>Hydrozoa</taxon>
        <taxon>Hydroidolina</taxon>
        <taxon>Leptothecata</taxon>
        <taxon>Obeliida</taxon>
        <taxon>Clytiidae</taxon>
        <taxon>Clytia</taxon>
    </lineage>
</organism>
<comment type="similarity">
    <text evidence="2 13">Belongs to the integrin alpha chain family.</text>
</comment>
<keyword evidence="7 13" id="KW-1133">Transmembrane helix</keyword>
<feature type="region of interest" description="Disordered" evidence="14">
    <location>
        <begin position="1130"/>
        <end position="1149"/>
    </location>
</feature>
<sequence>MRRFEQLITFVLLSIFLHTIHISLAFNIDTDSSRIEYLDPLSNGDQDVNNHFGFAIGFFQKNDNARLIIGAPQYKNNTGALLTCRVNGLLKSCTQMNATDSTSDLRKDKSLNGELLGVSISTTEDSITACAPLAYGFLNKNPKCYNETTGQSYDPFTLPGPTNTSNDDVSRGCYESRNMFLGRCPVFADESTYQYSETPCYQTDETQPAYPNYGKCLLGYGDIQSFKLKNKLHQFITAPGSGLFTGSVVTTANGVKVSNFINVLNVKDDSNFFDNQEVIINRWKYTGRTTMLGYSSTKGNFTGSVLPGLASGAPWSKLYDGEVVVYQYKLNSEQQTPDITQDDSILNVIDRITVPVQSKGGPGQFGGSIASIDVNGDGFDDLAIGAPMFSRQFGNRIGQEEGRVFIFINNGKAKFEFNGNMTLTGENQENARFGATIINIGDINGDGTNDLAISAPWGGEDGNGAVYIYNVRDSQLFDKPTQILQSPVQGGSFGYSITAAVIDSRVYPALAIGAPLSNRVYVYKAKSIITLEDDLWVNRNTIPTDESNCRFKKTQYQCIDIKLNLKDISKNAPEVFDVQVRIRADVRNSGEASRVFIYSNATDSLTNDLIRNVTFTRDQEIPFSHRLYFSLARATNFDEPVRVLTSYTSVDTERNCKDGPCAILDQFGTLKGLKEVRYLRQCGEDQVCDVDLDIEQTEIFVQKGSKSVIQPLFIGSFNDEITLKATVRNLNESAYQSKMEINFHDDFTLRQVSIPGRTITIPEYNGPVTNSTNGIFDGTGKLVRFLLDNPMLENETISVEAQFMVKSLPRPKFFQYPFKLSVNSTGNDANTTNNEVIAKLPMKIQTCVQVSFDQLGIETGIRRSVAEVLAYNATKKPIAQPLTVEEAGPMVSYNILVQNSGIVPIDNMSLDITLLDRVGEQNLVYVKELSIEGASCHLNNINSGKIKQGNATLGVSANTTEATDKSIENKPSFSKDIIDCSSGQCQTMTCNDVLDFAVDGSVRLKLTMFFYLEALQKLNSKEMIIQISTRFGGKFGSITESAQECPQATELRQPFKKLEKIIVVKDRVEWWVILVAVVGALILLDIFCVILYRVGFFKRQRYEETAPLTGRMNGHLVYSEQYKRKMVNVSSNSSESGSSSHVEKNLKGL</sequence>
<keyword evidence="18" id="KW-1185">Reference proteome</keyword>
<dbReference type="InterPro" id="IPR048285">
    <property type="entry name" value="Integrin_alpha_Ig-like_2"/>
</dbReference>
<keyword evidence="4 13" id="KW-0732">Signal</keyword>
<evidence type="ECO:0000256" key="6">
    <source>
        <dbReference type="ARBA" id="ARBA00022889"/>
    </source>
</evidence>
<evidence type="ECO:0000256" key="7">
    <source>
        <dbReference type="ARBA" id="ARBA00022989"/>
    </source>
</evidence>
<feature type="signal peptide" evidence="13">
    <location>
        <begin position="1"/>
        <end position="25"/>
    </location>
</feature>
<dbReference type="GO" id="GO:0098609">
    <property type="term" value="P:cell-cell adhesion"/>
    <property type="evidence" value="ECO:0007669"/>
    <property type="project" value="TreeGrafter"/>
</dbReference>
<evidence type="ECO:0000256" key="14">
    <source>
        <dbReference type="SAM" id="MobiDB-lite"/>
    </source>
</evidence>
<evidence type="ECO:0000256" key="12">
    <source>
        <dbReference type="PROSITE-ProRule" id="PRU00803"/>
    </source>
</evidence>
<evidence type="ECO:0000313" key="18">
    <source>
        <dbReference type="Proteomes" id="UP000594262"/>
    </source>
</evidence>
<dbReference type="Pfam" id="PF20805">
    <property type="entry name" value="Integrin_A_Ig_2"/>
    <property type="match status" value="1"/>
</dbReference>
<evidence type="ECO:0000259" key="15">
    <source>
        <dbReference type="Pfam" id="PF20805"/>
    </source>
</evidence>
<keyword evidence="3 13" id="KW-0812">Transmembrane</keyword>
<dbReference type="Gene3D" id="2.130.10.130">
    <property type="entry name" value="Integrin alpha, N-terminal"/>
    <property type="match status" value="1"/>
</dbReference>
<evidence type="ECO:0000256" key="2">
    <source>
        <dbReference type="ARBA" id="ARBA00008054"/>
    </source>
</evidence>
<feature type="domain" description="Integrin alpha second immunoglobulin-like" evidence="15">
    <location>
        <begin position="682"/>
        <end position="840"/>
    </location>
</feature>
<dbReference type="PRINTS" id="PR01185">
    <property type="entry name" value="INTEGRINA"/>
</dbReference>
<keyword evidence="6 13" id="KW-0130">Cell adhesion</keyword>
<feature type="repeat" description="FG-GAP" evidence="12">
    <location>
        <begin position="351"/>
        <end position="416"/>
    </location>
</feature>
<dbReference type="InterPro" id="IPR048286">
    <property type="entry name" value="Integrin_alpha_Ig-like_3"/>
</dbReference>
<keyword evidence="5" id="KW-0677">Repeat</keyword>
<evidence type="ECO:0000256" key="4">
    <source>
        <dbReference type="ARBA" id="ARBA00022729"/>
    </source>
</evidence>
<dbReference type="PROSITE" id="PS00242">
    <property type="entry name" value="INTEGRIN_ALPHA"/>
    <property type="match status" value="1"/>
</dbReference>
<dbReference type="InterPro" id="IPR018184">
    <property type="entry name" value="Integrin_alpha_C_CS"/>
</dbReference>
<evidence type="ECO:0000256" key="1">
    <source>
        <dbReference type="ARBA" id="ARBA00004479"/>
    </source>
</evidence>
<proteinExistence type="inferred from homology"/>
<dbReference type="AlphaFoldDB" id="A0A7M5WQP7"/>
<feature type="repeat" description="FG-GAP" evidence="12">
    <location>
        <begin position="420"/>
        <end position="478"/>
    </location>
</feature>
<dbReference type="InterPro" id="IPR013519">
    <property type="entry name" value="Int_alpha_beta-p"/>
</dbReference>
<dbReference type="GO" id="GO:0009897">
    <property type="term" value="C:external side of plasma membrane"/>
    <property type="evidence" value="ECO:0007669"/>
    <property type="project" value="TreeGrafter"/>
</dbReference>
<dbReference type="EnsemblMetazoa" id="CLYHEMT002762.1">
    <property type="protein sequence ID" value="CLYHEMP002762.1"/>
    <property type="gene ID" value="CLYHEMG002762"/>
</dbReference>
<comment type="subcellular location">
    <subcellularLocation>
        <location evidence="1 13">Membrane</location>
        <topology evidence="1 13">Single-pass type I membrane protein</topology>
    </subcellularLocation>
</comment>
<evidence type="ECO:0000313" key="17">
    <source>
        <dbReference type="EnsemblMetazoa" id="CLYHEMP002762.1"/>
    </source>
</evidence>
<evidence type="ECO:0000256" key="3">
    <source>
        <dbReference type="ARBA" id="ARBA00022692"/>
    </source>
</evidence>
<dbReference type="GO" id="GO:0007229">
    <property type="term" value="P:integrin-mediated signaling pathway"/>
    <property type="evidence" value="ECO:0007669"/>
    <property type="project" value="UniProtKB-KW"/>
</dbReference>
<dbReference type="Pfam" id="PF20806">
    <property type="entry name" value="Integrin_A_Ig_3"/>
    <property type="match status" value="1"/>
</dbReference>
<dbReference type="Gene3D" id="2.60.40.1510">
    <property type="entry name" value="ntegrin, alpha v. Chain A, domain 3"/>
    <property type="match status" value="1"/>
</dbReference>
<evidence type="ECO:0000256" key="11">
    <source>
        <dbReference type="ARBA" id="ARBA00023180"/>
    </source>
</evidence>
<feature type="chain" id="PRO_5029936882" evidence="13">
    <location>
        <begin position="26"/>
        <end position="1149"/>
    </location>
</feature>
<keyword evidence="11" id="KW-0325">Glycoprotein</keyword>
<dbReference type="InterPro" id="IPR000413">
    <property type="entry name" value="Integrin_alpha"/>
</dbReference>
<dbReference type="GO" id="GO:0007160">
    <property type="term" value="P:cell-matrix adhesion"/>
    <property type="evidence" value="ECO:0007669"/>
    <property type="project" value="TreeGrafter"/>
</dbReference>
<name>A0A7M5WQP7_9CNID</name>
<dbReference type="GO" id="GO:0008305">
    <property type="term" value="C:integrin complex"/>
    <property type="evidence" value="ECO:0007669"/>
    <property type="project" value="InterPro"/>
</dbReference>
<dbReference type="GO" id="GO:0005178">
    <property type="term" value="F:integrin binding"/>
    <property type="evidence" value="ECO:0007669"/>
    <property type="project" value="TreeGrafter"/>
</dbReference>
<reference evidence="17" key="1">
    <citation type="submission" date="2021-01" db="UniProtKB">
        <authorList>
            <consortium name="EnsemblMetazoa"/>
        </authorList>
    </citation>
    <scope>IDENTIFICATION</scope>
</reference>
<keyword evidence="10 13" id="KW-0675">Receptor</keyword>
<evidence type="ECO:0000256" key="9">
    <source>
        <dbReference type="ARBA" id="ARBA00023136"/>
    </source>
</evidence>
<keyword evidence="8 13" id="KW-0401">Integrin</keyword>
<dbReference type="GO" id="GO:0033627">
    <property type="term" value="P:cell adhesion mediated by integrin"/>
    <property type="evidence" value="ECO:0007669"/>
    <property type="project" value="TreeGrafter"/>
</dbReference>
<evidence type="ECO:0000259" key="16">
    <source>
        <dbReference type="Pfam" id="PF20806"/>
    </source>
</evidence>
<dbReference type="GeneID" id="136817987"/>
<dbReference type="PANTHER" id="PTHR23220">
    <property type="entry name" value="INTEGRIN ALPHA"/>
    <property type="match status" value="1"/>
</dbReference>
<evidence type="ECO:0000256" key="10">
    <source>
        <dbReference type="ARBA" id="ARBA00023170"/>
    </source>
</evidence>
<evidence type="ECO:0000256" key="8">
    <source>
        <dbReference type="ARBA" id="ARBA00023037"/>
    </source>
</evidence>
<dbReference type="Pfam" id="PF01839">
    <property type="entry name" value="FG-GAP"/>
    <property type="match status" value="2"/>
</dbReference>
<evidence type="ECO:0000256" key="5">
    <source>
        <dbReference type="ARBA" id="ARBA00022737"/>
    </source>
</evidence>
<dbReference type="SMART" id="SM00191">
    <property type="entry name" value="Int_alpha"/>
    <property type="match status" value="4"/>
</dbReference>
<dbReference type="InterPro" id="IPR013517">
    <property type="entry name" value="FG-GAP"/>
</dbReference>
<dbReference type="RefSeq" id="XP_066930459.1">
    <property type="nucleotide sequence ID" value="XM_067074358.1"/>
</dbReference>
<dbReference type="InterPro" id="IPR032695">
    <property type="entry name" value="Integrin_dom_sf"/>
</dbReference>
<feature type="compositionally biased region" description="Low complexity" evidence="14">
    <location>
        <begin position="1130"/>
        <end position="1140"/>
    </location>
</feature>
<feature type="transmembrane region" description="Helical" evidence="13">
    <location>
        <begin position="1070"/>
        <end position="1092"/>
    </location>
</feature>
<feature type="domain" description="Integrin alpha third immunoglobulin-like" evidence="16">
    <location>
        <begin position="873"/>
        <end position="1028"/>
    </location>
</feature>
<dbReference type="InterPro" id="IPR028994">
    <property type="entry name" value="Integrin_alpha_N"/>
</dbReference>
<dbReference type="SUPFAM" id="SSF69318">
    <property type="entry name" value="Integrin alpha N-terminal domain"/>
    <property type="match status" value="1"/>
</dbReference>
<dbReference type="Gene3D" id="2.60.40.1530">
    <property type="entry name" value="ntegrin, alpha v. Chain A, domain 4"/>
    <property type="match status" value="1"/>
</dbReference>
<dbReference type="OrthoDB" id="5317514at2759"/>
<accession>A0A7M5WQP7</accession>
<protein>
    <submittedName>
        <fullName evidence="17">Uncharacterized protein</fullName>
    </submittedName>
</protein>
<dbReference type="Gene3D" id="1.20.5.930">
    <property type="entry name" value="Bicelle-embedded integrin alpha(iib) transmembrane segment"/>
    <property type="match status" value="1"/>
</dbReference>
<evidence type="ECO:0000256" key="13">
    <source>
        <dbReference type="RuleBase" id="RU003762"/>
    </source>
</evidence>
<dbReference type="Gene3D" id="2.60.40.1460">
    <property type="entry name" value="Integrin domains. Chain A, domain 2"/>
    <property type="match status" value="1"/>
</dbReference>
<dbReference type="SUPFAM" id="SSF69179">
    <property type="entry name" value="Integrin domains"/>
    <property type="match status" value="3"/>
</dbReference>
<keyword evidence="9 13" id="KW-0472">Membrane</keyword>